<dbReference type="PANTHER" id="PTHR39956">
    <property type="entry name" value="GH09530P-RELATED"/>
    <property type="match status" value="1"/>
</dbReference>
<name>A0AAW0YIW0_CHEQU</name>
<reference evidence="2 3" key="1">
    <citation type="journal article" date="2024" name="BMC Genomics">
        <title>Genome assembly of redclaw crayfish (Cherax quadricarinatus) provides insights into its immune adaptation and hypoxia tolerance.</title>
        <authorList>
            <person name="Liu Z."/>
            <person name="Zheng J."/>
            <person name="Li H."/>
            <person name="Fang K."/>
            <person name="Wang S."/>
            <person name="He J."/>
            <person name="Zhou D."/>
            <person name="Weng S."/>
            <person name="Chi M."/>
            <person name="Gu Z."/>
            <person name="He J."/>
            <person name="Li F."/>
            <person name="Wang M."/>
        </authorList>
    </citation>
    <scope>NUCLEOTIDE SEQUENCE [LARGE SCALE GENOMIC DNA]</scope>
    <source>
        <strain evidence="2">ZL_2023a</strain>
    </source>
</reference>
<dbReference type="Proteomes" id="UP001445076">
    <property type="component" value="Unassembled WGS sequence"/>
</dbReference>
<gene>
    <name evidence="2" type="ORF">OTU49_015269</name>
</gene>
<sequence>FTPSSREHCHHLHAILPTHPPRDSTSTRLRATTLPASVLTCQGRSSVMVRYWPCLVVPCVLVCCWCALSTALPTSFLRPDDPAEVVVKRMAGAPNESMLRYILMAISNPAARYQSPQLLNRGVRRIGSEFLGKRSAGRLTAADNPGNFVSENTSNEDGTEKDLKKEQFSFTGQYDYDDRAAENPSEDLFTAKPKKSVRGFHADNSYEGLKNFFGMLTSKKMGSEFLGKRMGSEFLGKRVVDSEYLGKRAMGSEFLGKRAMGSEFLGKRAMGSEFLGKRAMGSEFLGKRAMGSEFLGKRAMGSEFLGKRTMGSEFLGKRAMGSEFLGKRAMGSEFLGKRAMGSEFLGKRVMGSEFLGKRLYGPEFVRALEYDQKRAVGSEFLG</sequence>
<dbReference type="PANTHER" id="PTHR39956:SF1">
    <property type="entry name" value="GH09530P-RELATED"/>
    <property type="match status" value="1"/>
</dbReference>
<proteinExistence type="predicted"/>
<protein>
    <submittedName>
        <fullName evidence="2">Uncharacterized protein</fullName>
    </submittedName>
</protein>
<feature type="non-terminal residue" evidence="2">
    <location>
        <position position="1"/>
    </location>
</feature>
<comment type="caution">
    <text evidence="2">The sequence shown here is derived from an EMBL/GenBank/DDBJ whole genome shotgun (WGS) entry which is preliminary data.</text>
</comment>
<dbReference type="SUPFAM" id="SSF141571">
    <property type="entry name" value="Pentapeptide repeat-like"/>
    <property type="match status" value="1"/>
</dbReference>
<accession>A0AAW0YIW0</accession>
<keyword evidence="3" id="KW-1185">Reference proteome</keyword>
<evidence type="ECO:0000313" key="2">
    <source>
        <dbReference type="EMBL" id="KAK8750164.1"/>
    </source>
</evidence>
<evidence type="ECO:0000256" key="1">
    <source>
        <dbReference type="SAM" id="MobiDB-lite"/>
    </source>
</evidence>
<dbReference type="AlphaFoldDB" id="A0AAW0YIW0"/>
<evidence type="ECO:0000313" key="3">
    <source>
        <dbReference type="Proteomes" id="UP001445076"/>
    </source>
</evidence>
<feature type="region of interest" description="Disordered" evidence="1">
    <location>
        <begin position="142"/>
        <end position="162"/>
    </location>
</feature>
<feature type="compositionally biased region" description="Polar residues" evidence="1">
    <location>
        <begin position="147"/>
        <end position="156"/>
    </location>
</feature>
<organism evidence="2 3">
    <name type="scientific">Cherax quadricarinatus</name>
    <name type="common">Australian red claw crayfish</name>
    <dbReference type="NCBI Taxonomy" id="27406"/>
    <lineage>
        <taxon>Eukaryota</taxon>
        <taxon>Metazoa</taxon>
        <taxon>Ecdysozoa</taxon>
        <taxon>Arthropoda</taxon>
        <taxon>Crustacea</taxon>
        <taxon>Multicrustacea</taxon>
        <taxon>Malacostraca</taxon>
        <taxon>Eumalacostraca</taxon>
        <taxon>Eucarida</taxon>
        <taxon>Decapoda</taxon>
        <taxon>Pleocyemata</taxon>
        <taxon>Astacidea</taxon>
        <taxon>Parastacoidea</taxon>
        <taxon>Parastacidae</taxon>
        <taxon>Cherax</taxon>
    </lineage>
</organism>
<dbReference type="EMBL" id="JARKIK010000008">
    <property type="protein sequence ID" value="KAK8750164.1"/>
    <property type="molecule type" value="Genomic_DNA"/>
</dbReference>